<organism evidence="1 2">
    <name type="scientific">Daphnia magna</name>
    <dbReference type="NCBI Taxonomy" id="35525"/>
    <lineage>
        <taxon>Eukaryota</taxon>
        <taxon>Metazoa</taxon>
        <taxon>Ecdysozoa</taxon>
        <taxon>Arthropoda</taxon>
        <taxon>Crustacea</taxon>
        <taxon>Branchiopoda</taxon>
        <taxon>Diplostraca</taxon>
        <taxon>Cladocera</taxon>
        <taxon>Anomopoda</taxon>
        <taxon>Daphniidae</taxon>
        <taxon>Daphnia</taxon>
    </lineage>
</organism>
<evidence type="ECO:0000313" key="1">
    <source>
        <dbReference type="EMBL" id="KAK4016570.1"/>
    </source>
</evidence>
<evidence type="ECO:0000313" key="2">
    <source>
        <dbReference type="Proteomes" id="UP001234178"/>
    </source>
</evidence>
<name>A0ABQ9ZVA2_9CRUS</name>
<proteinExistence type="predicted"/>
<gene>
    <name evidence="1" type="ORF">OUZ56_031530</name>
</gene>
<protein>
    <submittedName>
        <fullName evidence="1">Uncharacterized protein</fullName>
    </submittedName>
</protein>
<reference evidence="1 2" key="1">
    <citation type="journal article" date="2023" name="Nucleic Acids Res.">
        <title>The hologenome of Daphnia magna reveals possible DNA methylation and microbiome-mediated evolution of the host genome.</title>
        <authorList>
            <person name="Chaturvedi A."/>
            <person name="Li X."/>
            <person name="Dhandapani V."/>
            <person name="Marshall H."/>
            <person name="Kissane S."/>
            <person name="Cuenca-Cambronero M."/>
            <person name="Asole G."/>
            <person name="Calvet F."/>
            <person name="Ruiz-Romero M."/>
            <person name="Marangio P."/>
            <person name="Guigo R."/>
            <person name="Rago D."/>
            <person name="Mirbahai L."/>
            <person name="Eastwood N."/>
            <person name="Colbourne J.K."/>
            <person name="Zhou J."/>
            <person name="Mallon E."/>
            <person name="Orsini L."/>
        </authorList>
    </citation>
    <scope>NUCLEOTIDE SEQUENCE [LARGE SCALE GENOMIC DNA]</scope>
    <source>
        <strain evidence="1">LRV0_1</strain>
    </source>
</reference>
<accession>A0ABQ9ZVA2</accession>
<keyword evidence="2" id="KW-1185">Reference proteome</keyword>
<comment type="caution">
    <text evidence="1">The sequence shown here is derived from an EMBL/GenBank/DDBJ whole genome shotgun (WGS) entry which is preliminary data.</text>
</comment>
<dbReference type="EMBL" id="JAOYFB010000005">
    <property type="protein sequence ID" value="KAK4016570.1"/>
    <property type="molecule type" value="Genomic_DNA"/>
</dbReference>
<dbReference type="Proteomes" id="UP001234178">
    <property type="component" value="Unassembled WGS sequence"/>
</dbReference>
<sequence>MMKGYGQDEKLLTSSCVMELVSASANCLFETLVERMRPVRVNESDLNFSAKTFRRLGTSRHLVANFNTASYQRINNILNI</sequence>